<dbReference type="AlphaFoldDB" id="A0A7C2NZG6"/>
<dbReference type="GO" id="GO:0006352">
    <property type="term" value="P:DNA-templated transcription initiation"/>
    <property type="evidence" value="ECO:0007669"/>
    <property type="project" value="InterPro"/>
</dbReference>
<evidence type="ECO:0000256" key="3">
    <source>
        <dbReference type="ARBA" id="ARBA00023082"/>
    </source>
</evidence>
<accession>A0A7C2NZG6</accession>
<name>A0A7C2NZG6_9PLAN</name>
<dbReference type="SUPFAM" id="SSF88946">
    <property type="entry name" value="Sigma2 domain of RNA polymerase sigma factors"/>
    <property type="match status" value="1"/>
</dbReference>
<evidence type="ECO:0000313" key="8">
    <source>
        <dbReference type="EMBL" id="HEN16569.1"/>
    </source>
</evidence>
<organism evidence="8">
    <name type="scientific">Schlesneria paludicola</name>
    <dbReference type="NCBI Taxonomy" id="360056"/>
    <lineage>
        <taxon>Bacteria</taxon>
        <taxon>Pseudomonadati</taxon>
        <taxon>Planctomycetota</taxon>
        <taxon>Planctomycetia</taxon>
        <taxon>Planctomycetales</taxon>
        <taxon>Planctomycetaceae</taxon>
        <taxon>Schlesneria</taxon>
    </lineage>
</organism>
<dbReference type="Pfam" id="PF08281">
    <property type="entry name" value="Sigma70_r4_2"/>
    <property type="match status" value="1"/>
</dbReference>
<evidence type="ECO:0000256" key="4">
    <source>
        <dbReference type="ARBA" id="ARBA00023125"/>
    </source>
</evidence>
<keyword evidence="4" id="KW-0238">DNA-binding</keyword>
<keyword evidence="3" id="KW-0731">Sigma factor</keyword>
<dbReference type="EMBL" id="DSOK01000385">
    <property type="protein sequence ID" value="HEN16569.1"/>
    <property type="molecule type" value="Genomic_DNA"/>
</dbReference>
<dbReference type="InterPro" id="IPR013325">
    <property type="entry name" value="RNA_pol_sigma_r2"/>
</dbReference>
<evidence type="ECO:0000256" key="1">
    <source>
        <dbReference type="ARBA" id="ARBA00010641"/>
    </source>
</evidence>
<keyword evidence="5" id="KW-0804">Transcription</keyword>
<feature type="domain" description="RNA polymerase sigma factor 70 region 4 type 2" evidence="7">
    <location>
        <begin position="112"/>
        <end position="163"/>
    </location>
</feature>
<dbReference type="InterPro" id="IPR039425">
    <property type="entry name" value="RNA_pol_sigma-70-like"/>
</dbReference>
<sequence>MASCAGSFASGDVSALGRLFDLCAPRLLRYAQTLTRSLEDAEDAVQAGIIRIARNPQSLSAVRHPWAYLLRTVRNEALRLLARKRPAASLVVELTGAGLGHDAVATAETTAEIRAALSRLPAEQAEVVVLKIWEGLTFQEIATVTGESLNTVASRYRYALTKLETSLRRVAWEVGYVVD</sequence>
<keyword evidence="2" id="KW-0805">Transcription regulation</keyword>
<protein>
    <submittedName>
        <fullName evidence="8">Sigma-70 family RNA polymerase sigma factor</fullName>
    </submittedName>
</protein>
<dbReference type="PANTHER" id="PTHR43133">
    <property type="entry name" value="RNA POLYMERASE ECF-TYPE SIGMA FACTO"/>
    <property type="match status" value="1"/>
</dbReference>
<reference evidence="8" key="1">
    <citation type="journal article" date="2020" name="mSystems">
        <title>Genome- and Community-Level Interaction Insights into Carbon Utilization and Element Cycling Functions of Hydrothermarchaeota in Hydrothermal Sediment.</title>
        <authorList>
            <person name="Zhou Z."/>
            <person name="Liu Y."/>
            <person name="Xu W."/>
            <person name="Pan J."/>
            <person name="Luo Z.H."/>
            <person name="Li M."/>
        </authorList>
    </citation>
    <scope>NUCLEOTIDE SEQUENCE [LARGE SCALE GENOMIC DNA]</scope>
    <source>
        <strain evidence="8">SpSt-339</strain>
    </source>
</reference>
<dbReference type="Pfam" id="PF04542">
    <property type="entry name" value="Sigma70_r2"/>
    <property type="match status" value="1"/>
</dbReference>
<dbReference type="InterPro" id="IPR013324">
    <property type="entry name" value="RNA_pol_sigma_r3/r4-like"/>
</dbReference>
<evidence type="ECO:0000259" key="7">
    <source>
        <dbReference type="Pfam" id="PF08281"/>
    </source>
</evidence>
<gene>
    <name evidence="8" type="ORF">ENQ76_13995</name>
</gene>
<dbReference type="PANTHER" id="PTHR43133:SF8">
    <property type="entry name" value="RNA POLYMERASE SIGMA FACTOR HI_1459-RELATED"/>
    <property type="match status" value="1"/>
</dbReference>
<evidence type="ECO:0000256" key="2">
    <source>
        <dbReference type="ARBA" id="ARBA00023015"/>
    </source>
</evidence>
<dbReference type="Gene3D" id="1.10.10.10">
    <property type="entry name" value="Winged helix-like DNA-binding domain superfamily/Winged helix DNA-binding domain"/>
    <property type="match status" value="1"/>
</dbReference>
<dbReference type="NCBIfam" id="TIGR02937">
    <property type="entry name" value="sigma70-ECF"/>
    <property type="match status" value="1"/>
</dbReference>
<comment type="caution">
    <text evidence="8">The sequence shown here is derived from an EMBL/GenBank/DDBJ whole genome shotgun (WGS) entry which is preliminary data.</text>
</comment>
<dbReference type="InterPro" id="IPR036388">
    <property type="entry name" value="WH-like_DNA-bd_sf"/>
</dbReference>
<dbReference type="InterPro" id="IPR007627">
    <property type="entry name" value="RNA_pol_sigma70_r2"/>
</dbReference>
<dbReference type="Gene3D" id="1.10.1740.10">
    <property type="match status" value="1"/>
</dbReference>
<comment type="similarity">
    <text evidence="1">Belongs to the sigma-70 factor family. ECF subfamily.</text>
</comment>
<dbReference type="CDD" id="cd06171">
    <property type="entry name" value="Sigma70_r4"/>
    <property type="match status" value="1"/>
</dbReference>
<dbReference type="SUPFAM" id="SSF88659">
    <property type="entry name" value="Sigma3 and sigma4 domains of RNA polymerase sigma factors"/>
    <property type="match status" value="1"/>
</dbReference>
<dbReference type="InterPro" id="IPR013249">
    <property type="entry name" value="RNA_pol_sigma70_r4_t2"/>
</dbReference>
<dbReference type="GO" id="GO:0003677">
    <property type="term" value="F:DNA binding"/>
    <property type="evidence" value="ECO:0007669"/>
    <property type="project" value="UniProtKB-KW"/>
</dbReference>
<dbReference type="GO" id="GO:0016987">
    <property type="term" value="F:sigma factor activity"/>
    <property type="evidence" value="ECO:0007669"/>
    <property type="project" value="UniProtKB-KW"/>
</dbReference>
<evidence type="ECO:0000256" key="5">
    <source>
        <dbReference type="ARBA" id="ARBA00023163"/>
    </source>
</evidence>
<dbReference type="InterPro" id="IPR014284">
    <property type="entry name" value="RNA_pol_sigma-70_dom"/>
</dbReference>
<evidence type="ECO:0000259" key="6">
    <source>
        <dbReference type="Pfam" id="PF04542"/>
    </source>
</evidence>
<proteinExistence type="inferred from homology"/>
<feature type="domain" description="RNA polymerase sigma-70 region 2" evidence="6">
    <location>
        <begin position="19"/>
        <end position="85"/>
    </location>
</feature>